<protein>
    <submittedName>
        <fullName evidence="1">Uncharacterized protein</fullName>
    </submittedName>
</protein>
<organism evidence="1 2">
    <name type="scientific">Rickenella mellea</name>
    <dbReference type="NCBI Taxonomy" id="50990"/>
    <lineage>
        <taxon>Eukaryota</taxon>
        <taxon>Fungi</taxon>
        <taxon>Dikarya</taxon>
        <taxon>Basidiomycota</taxon>
        <taxon>Agaricomycotina</taxon>
        <taxon>Agaricomycetes</taxon>
        <taxon>Hymenochaetales</taxon>
        <taxon>Rickenellaceae</taxon>
        <taxon>Rickenella</taxon>
    </lineage>
</organism>
<sequence length="212" mass="23597">MDDREMVNLRQTVVDGVTVKYHTHGQYYGTKCYPEFAQIEVMYMNLQQFRSSLSYPPANSACWMIVSVSFNHQVHLLSYNKNDHARKTVDGLHLEDTELVGCADERAMLNRVGRRRAKSGETPLYVSAKAAEASKSRQYGANKLNSDLRGALTLGRNLKRARLFLHSVVQVRSRQIGGQKDLAKVGVIGLVVETKGPTVAEEDAKLIGEATA</sequence>
<dbReference type="AlphaFoldDB" id="A0A4Y7Q9R4"/>
<dbReference type="VEuPathDB" id="FungiDB:BD410DRAFT_855567"/>
<accession>A0A4Y7Q9R4</accession>
<proteinExistence type="predicted"/>
<evidence type="ECO:0000313" key="1">
    <source>
        <dbReference type="EMBL" id="TDL24041.1"/>
    </source>
</evidence>
<gene>
    <name evidence="1" type="ORF">BD410DRAFT_855567</name>
</gene>
<dbReference type="EMBL" id="ML170168">
    <property type="protein sequence ID" value="TDL24041.1"/>
    <property type="molecule type" value="Genomic_DNA"/>
</dbReference>
<evidence type="ECO:0000313" key="2">
    <source>
        <dbReference type="Proteomes" id="UP000294933"/>
    </source>
</evidence>
<name>A0A4Y7Q9R4_9AGAM</name>
<reference evidence="1 2" key="1">
    <citation type="submission" date="2018-06" db="EMBL/GenBank/DDBJ databases">
        <title>A transcriptomic atlas of mushroom development highlights an independent origin of complex multicellularity.</title>
        <authorList>
            <consortium name="DOE Joint Genome Institute"/>
            <person name="Krizsan K."/>
            <person name="Almasi E."/>
            <person name="Merenyi Z."/>
            <person name="Sahu N."/>
            <person name="Viragh M."/>
            <person name="Koszo T."/>
            <person name="Mondo S."/>
            <person name="Kiss B."/>
            <person name="Balint B."/>
            <person name="Kues U."/>
            <person name="Barry K."/>
            <person name="Hegedus J.C."/>
            <person name="Henrissat B."/>
            <person name="Johnson J."/>
            <person name="Lipzen A."/>
            <person name="Ohm R."/>
            <person name="Nagy I."/>
            <person name="Pangilinan J."/>
            <person name="Yan J."/>
            <person name="Xiong Y."/>
            <person name="Grigoriev I.V."/>
            <person name="Hibbett D.S."/>
            <person name="Nagy L.G."/>
        </authorList>
    </citation>
    <scope>NUCLEOTIDE SEQUENCE [LARGE SCALE GENOMIC DNA]</scope>
    <source>
        <strain evidence="1 2">SZMC22713</strain>
    </source>
</reference>
<keyword evidence="2" id="KW-1185">Reference proteome</keyword>
<dbReference type="Proteomes" id="UP000294933">
    <property type="component" value="Unassembled WGS sequence"/>
</dbReference>